<feature type="region of interest" description="Disordered" evidence="2">
    <location>
        <begin position="35"/>
        <end position="65"/>
    </location>
</feature>
<name>A0A6A5UWM1_9PLEO</name>
<keyword evidence="4" id="KW-1185">Reference proteome</keyword>
<keyword evidence="1" id="KW-0175">Coiled coil</keyword>
<feature type="coiled-coil region" evidence="1">
    <location>
        <begin position="157"/>
        <end position="189"/>
    </location>
</feature>
<dbReference type="AlphaFoldDB" id="A0A6A5UWM1"/>
<dbReference type="Proteomes" id="UP000800036">
    <property type="component" value="Unassembled WGS sequence"/>
</dbReference>
<evidence type="ECO:0000313" key="4">
    <source>
        <dbReference type="Proteomes" id="UP000800036"/>
    </source>
</evidence>
<organism evidence="3 4">
    <name type="scientific">Bimuria novae-zelandiae CBS 107.79</name>
    <dbReference type="NCBI Taxonomy" id="1447943"/>
    <lineage>
        <taxon>Eukaryota</taxon>
        <taxon>Fungi</taxon>
        <taxon>Dikarya</taxon>
        <taxon>Ascomycota</taxon>
        <taxon>Pezizomycotina</taxon>
        <taxon>Dothideomycetes</taxon>
        <taxon>Pleosporomycetidae</taxon>
        <taxon>Pleosporales</taxon>
        <taxon>Massarineae</taxon>
        <taxon>Didymosphaeriaceae</taxon>
        <taxon>Bimuria</taxon>
    </lineage>
</organism>
<evidence type="ECO:0000256" key="2">
    <source>
        <dbReference type="SAM" id="MobiDB-lite"/>
    </source>
</evidence>
<reference evidence="3" key="1">
    <citation type="journal article" date="2020" name="Stud. Mycol.">
        <title>101 Dothideomycetes genomes: a test case for predicting lifestyles and emergence of pathogens.</title>
        <authorList>
            <person name="Haridas S."/>
            <person name="Albert R."/>
            <person name="Binder M."/>
            <person name="Bloem J."/>
            <person name="Labutti K."/>
            <person name="Salamov A."/>
            <person name="Andreopoulos B."/>
            <person name="Baker S."/>
            <person name="Barry K."/>
            <person name="Bills G."/>
            <person name="Bluhm B."/>
            <person name="Cannon C."/>
            <person name="Castanera R."/>
            <person name="Culley D."/>
            <person name="Daum C."/>
            <person name="Ezra D."/>
            <person name="Gonzalez J."/>
            <person name="Henrissat B."/>
            <person name="Kuo A."/>
            <person name="Liang C."/>
            <person name="Lipzen A."/>
            <person name="Lutzoni F."/>
            <person name="Magnuson J."/>
            <person name="Mondo S."/>
            <person name="Nolan M."/>
            <person name="Ohm R."/>
            <person name="Pangilinan J."/>
            <person name="Park H.-J."/>
            <person name="Ramirez L."/>
            <person name="Alfaro M."/>
            <person name="Sun H."/>
            <person name="Tritt A."/>
            <person name="Yoshinaga Y."/>
            <person name="Zwiers L.-H."/>
            <person name="Turgeon B."/>
            <person name="Goodwin S."/>
            <person name="Spatafora J."/>
            <person name="Crous P."/>
            <person name="Grigoriev I."/>
        </authorList>
    </citation>
    <scope>NUCLEOTIDE SEQUENCE</scope>
    <source>
        <strain evidence="3">CBS 107.79</strain>
    </source>
</reference>
<evidence type="ECO:0000313" key="3">
    <source>
        <dbReference type="EMBL" id="KAF1968830.1"/>
    </source>
</evidence>
<proteinExistence type="predicted"/>
<sequence length="234" mass="25459">MIGISRKRHSSGRGQPTIPDALRNALAACETLTPTKVENRTRDSAKTFATHSHCAQPPPRTYRRRARYTVNHPPLTTAPEPPRLLPTSRPYEIPSTLPYDRPYSHIHSDSPNIDEGIYELAAGGEVRSDSDTSNSAAAKDAKVKSLTDLLKGIEKIASEEQKEMYRLVREKVKAENKSERDKVRAVSKRAIKHVKAVGGLVSQASGLTVVPGEMEAGSRSGGSAAFVVAPKHSC</sequence>
<evidence type="ECO:0000256" key="1">
    <source>
        <dbReference type="SAM" id="Coils"/>
    </source>
</evidence>
<accession>A0A6A5UWM1</accession>
<protein>
    <submittedName>
        <fullName evidence="3">Uncharacterized protein</fullName>
    </submittedName>
</protein>
<dbReference type="EMBL" id="ML976716">
    <property type="protein sequence ID" value="KAF1968830.1"/>
    <property type="molecule type" value="Genomic_DNA"/>
</dbReference>
<gene>
    <name evidence="3" type="ORF">BU23DRAFT_572060</name>
</gene>